<comment type="caution">
    <text evidence="2">The sequence shown here is derived from an EMBL/GenBank/DDBJ whole genome shotgun (WGS) entry which is preliminary data.</text>
</comment>
<gene>
    <name evidence="2" type="ORF">L1892_01115</name>
</gene>
<dbReference type="EMBL" id="JAKGCU010000001">
    <property type="protein sequence ID" value="MCF3936982.1"/>
    <property type="molecule type" value="Genomic_DNA"/>
</dbReference>
<protein>
    <recommendedName>
        <fullName evidence="4">Lipoprotein</fullName>
    </recommendedName>
</protein>
<dbReference type="Proteomes" id="UP001108089">
    <property type="component" value="Unassembled WGS sequence"/>
</dbReference>
<name>A0ABS9DED1_9ACTN</name>
<proteinExistence type="predicted"/>
<evidence type="ECO:0000256" key="1">
    <source>
        <dbReference type="SAM" id="MobiDB-lite"/>
    </source>
</evidence>
<sequence length="252" mass="26218">MLRRANAGRLLPLTGLGICSALLLVGCGGGTSNQLANDDASVSPETSTPAYENLQMRVRWSEGAESLATSEATFLRAVFESDAIATVEGSLAAAFPGYADALADPDTISRYESSGSPSRNHTIDYRAKIAGIDETAGRTAVALVCSAGRNAFADGEFPPMISASDPPKGTEANPGVMKVFFERGEVAPPEGQRGDATVPGANVFGDWKVTEIQRVWASDAPDRPDPRLICGDLGDLTEPGSSRPGWSAASGV</sequence>
<feature type="region of interest" description="Disordered" evidence="1">
    <location>
        <begin position="218"/>
        <end position="252"/>
    </location>
</feature>
<keyword evidence="3" id="KW-1185">Reference proteome</keyword>
<evidence type="ECO:0000313" key="2">
    <source>
        <dbReference type="EMBL" id="MCF3936982.1"/>
    </source>
</evidence>
<evidence type="ECO:0008006" key="4">
    <source>
        <dbReference type="Google" id="ProtNLM"/>
    </source>
</evidence>
<dbReference type="PROSITE" id="PS51257">
    <property type="entry name" value="PROKAR_LIPOPROTEIN"/>
    <property type="match status" value="1"/>
</dbReference>
<reference evidence="2" key="1">
    <citation type="submission" date="2022-01" db="EMBL/GenBank/DDBJ databases">
        <title>Gordonia xiamenensis sp. nov., isolated from surface seawater in Xiamen.</title>
        <authorList>
            <person name="He Y.F."/>
        </authorList>
    </citation>
    <scope>NUCLEOTIDE SEQUENCE</scope>
    <source>
        <strain evidence="2">GW1C4-4</strain>
    </source>
</reference>
<organism evidence="2 3">
    <name type="scientific">Gordonia tangerina</name>
    <dbReference type="NCBI Taxonomy" id="2911060"/>
    <lineage>
        <taxon>Bacteria</taxon>
        <taxon>Bacillati</taxon>
        <taxon>Actinomycetota</taxon>
        <taxon>Actinomycetes</taxon>
        <taxon>Mycobacteriales</taxon>
        <taxon>Gordoniaceae</taxon>
        <taxon>Gordonia</taxon>
    </lineage>
</organism>
<evidence type="ECO:0000313" key="3">
    <source>
        <dbReference type="Proteomes" id="UP001108089"/>
    </source>
</evidence>
<accession>A0ABS9DED1</accession>